<dbReference type="GO" id="GO:0003735">
    <property type="term" value="F:structural constituent of ribosome"/>
    <property type="evidence" value="ECO:0007669"/>
    <property type="project" value="UniProtKB-UniRule"/>
</dbReference>
<feature type="region of interest" description="Disordered" evidence="10">
    <location>
        <begin position="146"/>
        <end position="174"/>
    </location>
</feature>
<dbReference type="PANTHER" id="PTHR11229">
    <property type="entry name" value="50S RIBOSOMAL PROTEIN L3"/>
    <property type="match status" value="1"/>
</dbReference>
<dbReference type="InterPro" id="IPR009000">
    <property type="entry name" value="Transl_B-barrel_sf"/>
</dbReference>
<dbReference type="InterPro" id="IPR000597">
    <property type="entry name" value="Ribosomal_uL3"/>
</dbReference>
<comment type="function">
    <text evidence="7 9">One of the primary rRNA binding proteins, it binds directly near the 3'-end of the 23S rRNA, where it nucleates assembly of the 50S subunit.</text>
</comment>
<proteinExistence type="inferred from homology"/>
<evidence type="ECO:0000256" key="8">
    <source>
        <dbReference type="RuleBase" id="RU003905"/>
    </source>
</evidence>
<dbReference type="InterPro" id="IPR019926">
    <property type="entry name" value="Ribosomal_uL3_CS"/>
</dbReference>
<comment type="caution">
    <text evidence="11">The sequence shown here is derived from an EMBL/GenBank/DDBJ whole genome shotgun (WGS) entry which is preliminary data.</text>
</comment>
<evidence type="ECO:0000256" key="5">
    <source>
        <dbReference type="ARBA" id="ARBA00023274"/>
    </source>
</evidence>
<evidence type="ECO:0000256" key="4">
    <source>
        <dbReference type="ARBA" id="ARBA00022980"/>
    </source>
</evidence>
<dbReference type="GO" id="GO:0006412">
    <property type="term" value="P:translation"/>
    <property type="evidence" value="ECO:0007669"/>
    <property type="project" value="UniProtKB-UniRule"/>
</dbReference>
<dbReference type="GO" id="GO:0019843">
    <property type="term" value="F:rRNA binding"/>
    <property type="evidence" value="ECO:0007669"/>
    <property type="project" value="UniProtKB-UniRule"/>
</dbReference>
<dbReference type="EMBL" id="LBRS01000001">
    <property type="protein sequence ID" value="KKQ02139.1"/>
    <property type="molecule type" value="Genomic_DNA"/>
</dbReference>
<dbReference type="NCBIfam" id="TIGR03625">
    <property type="entry name" value="L3_bact"/>
    <property type="match status" value="1"/>
</dbReference>
<dbReference type="InterPro" id="IPR019927">
    <property type="entry name" value="Ribosomal_uL3_bac/org-type"/>
</dbReference>
<dbReference type="SUPFAM" id="SSF50447">
    <property type="entry name" value="Translation proteins"/>
    <property type="match status" value="1"/>
</dbReference>
<reference evidence="11 12" key="1">
    <citation type="journal article" date="2015" name="Nature">
        <title>rRNA introns, odd ribosomes, and small enigmatic genomes across a large radiation of phyla.</title>
        <authorList>
            <person name="Brown C.T."/>
            <person name="Hug L.A."/>
            <person name="Thomas B.C."/>
            <person name="Sharon I."/>
            <person name="Castelle C.J."/>
            <person name="Singh A."/>
            <person name="Wilkins M.J."/>
            <person name="Williams K.H."/>
            <person name="Banfield J.F."/>
        </authorList>
    </citation>
    <scope>NUCLEOTIDE SEQUENCE [LARGE SCALE GENOMIC DNA]</scope>
</reference>
<dbReference type="PANTHER" id="PTHR11229:SF16">
    <property type="entry name" value="LARGE RIBOSOMAL SUBUNIT PROTEIN UL3C"/>
    <property type="match status" value="1"/>
</dbReference>
<organism evidence="11 12">
    <name type="scientific">Candidatus Roizmanbacteria bacterium GW2011_GWA2_36_23</name>
    <dbReference type="NCBI Taxonomy" id="1618480"/>
    <lineage>
        <taxon>Bacteria</taxon>
        <taxon>Candidatus Roizmaniibacteriota</taxon>
    </lineage>
</organism>
<evidence type="ECO:0000313" key="11">
    <source>
        <dbReference type="EMBL" id="KKQ02139.1"/>
    </source>
</evidence>
<dbReference type="Pfam" id="PF00297">
    <property type="entry name" value="Ribosomal_L3"/>
    <property type="match status" value="1"/>
</dbReference>
<dbReference type="HAMAP" id="MF_01325_B">
    <property type="entry name" value="Ribosomal_uL3_B"/>
    <property type="match status" value="1"/>
</dbReference>
<gene>
    <name evidence="7" type="primary">rplC</name>
    <name evidence="11" type="ORF">US11_C0001G0098</name>
</gene>
<dbReference type="STRING" id="1618480.US11_C0001G0098"/>
<comment type="similarity">
    <text evidence="1 7 8">Belongs to the universal ribosomal protein uL3 family.</text>
</comment>
<evidence type="ECO:0000256" key="10">
    <source>
        <dbReference type="SAM" id="MobiDB-lite"/>
    </source>
</evidence>
<dbReference type="Gene3D" id="2.40.30.10">
    <property type="entry name" value="Translation factors"/>
    <property type="match status" value="1"/>
</dbReference>
<keyword evidence="3 7" id="KW-0694">RNA-binding</keyword>
<evidence type="ECO:0000256" key="1">
    <source>
        <dbReference type="ARBA" id="ARBA00006540"/>
    </source>
</evidence>
<sequence length="225" mass="24771">MTGFILGEKSDQSQTFTKNGERIPITFIKTSQCYLIDMRIISKDGYFSAKLGFGQAKNIKKPMQGELARAGIKTPLRFLREIRLEKFGKSILLLDEPDKKGMIIDDKKIYTGQELKATDVFKIGDLVDISGTSKGKGFQGVVKRHHFAGGPRTHGQSDRERAPGSIGQTTTPGRVYKGKRMAGRMGGERVTIKNLEVVEVREDGIVVKGVVPGAKKGMLEVRSAN</sequence>
<comment type="subunit">
    <text evidence="7 9">Part of the 50S ribosomal subunit. Forms a cluster with proteins L14 and L19.</text>
</comment>
<dbReference type="FunFam" id="2.40.30.10:FF:000004">
    <property type="entry name" value="50S ribosomal protein L3"/>
    <property type="match status" value="1"/>
</dbReference>
<evidence type="ECO:0000256" key="9">
    <source>
        <dbReference type="RuleBase" id="RU003906"/>
    </source>
</evidence>
<keyword evidence="4 7" id="KW-0689">Ribosomal protein</keyword>
<dbReference type="AlphaFoldDB" id="A0A0G0GQS7"/>
<dbReference type="PATRIC" id="fig|1618480.3.peg.104"/>
<dbReference type="Gene3D" id="3.30.160.810">
    <property type="match status" value="1"/>
</dbReference>
<dbReference type="Proteomes" id="UP000034344">
    <property type="component" value="Unassembled WGS sequence"/>
</dbReference>
<evidence type="ECO:0000256" key="3">
    <source>
        <dbReference type="ARBA" id="ARBA00022884"/>
    </source>
</evidence>
<accession>A0A0G0GQS7</accession>
<evidence type="ECO:0000313" key="12">
    <source>
        <dbReference type="Proteomes" id="UP000034344"/>
    </source>
</evidence>
<dbReference type="PROSITE" id="PS00474">
    <property type="entry name" value="RIBOSOMAL_L3"/>
    <property type="match status" value="1"/>
</dbReference>
<evidence type="ECO:0000256" key="7">
    <source>
        <dbReference type="HAMAP-Rule" id="MF_01325"/>
    </source>
</evidence>
<protein>
    <recommendedName>
        <fullName evidence="6 7">Large ribosomal subunit protein uL3</fullName>
    </recommendedName>
</protein>
<keyword evidence="2 7" id="KW-0699">rRNA-binding</keyword>
<evidence type="ECO:0000256" key="2">
    <source>
        <dbReference type="ARBA" id="ARBA00022730"/>
    </source>
</evidence>
<keyword evidence="5 7" id="KW-0687">Ribonucleoprotein</keyword>
<dbReference type="GO" id="GO:0022625">
    <property type="term" value="C:cytosolic large ribosomal subunit"/>
    <property type="evidence" value="ECO:0007669"/>
    <property type="project" value="TreeGrafter"/>
</dbReference>
<name>A0A0G0GQS7_9BACT</name>
<evidence type="ECO:0000256" key="6">
    <source>
        <dbReference type="ARBA" id="ARBA00035243"/>
    </source>
</evidence>